<dbReference type="STRING" id="1802689.A3F25_01310"/>
<protein>
    <recommendedName>
        <fullName evidence="3">Terminase small subunit</fullName>
    </recommendedName>
</protein>
<reference evidence="1 2" key="1">
    <citation type="journal article" date="2016" name="Nat. Commun.">
        <title>Thousands of microbial genomes shed light on interconnected biogeochemical processes in an aquifer system.</title>
        <authorList>
            <person name="Anantharaman K."/>
            <person name="Brown C.T."/>
            <person name="Hug L.A."/>
            <person name="Sharon I."/>
            <person name="Castelle C.J."/>
            <person name="Probst A.J."/>
            <person name="Thomas B.C."/>
            <person name="Singh A."/>
            <person name="Wilkins M.J."/>
            <person name="Karaoz U."/>
            <person name="Brodie E.L."/>
            <person name="Williams K.H."/>
            <person name="Hubbard S.S."/>
            <person name="Banfield J.F."/>
        </authorList>
    </citation>
    <scope>NUCLEOTIDE SEQUENCE [LARGE SCALE GENOMIC DNA]</scope>
</reference>
<proteinExistence type="predicted"/>
<evidence type="ECO:0008006" key="3">
    <source>
        <dbReference type="Google" id="ProtNLM"/>
    </source>
</evidence>
<dbReference type="EMBL" id="MGKD01000008">
    <property type="protein sequence ID" value="OGN20141.1"/>
    <property type="molecule type" value="Genomic_DNA"/>
</dbReference>
<sequence>MSKNKKFSITLQEFDFLRAYIDIESPSFGNAYQSALKAGYTNNYARVIRRHYQPWRMKLLKMALKDVDLVEMIEATRNLDFGTPAPNERKIKQIIQQREHELIGMSAKEVISALDELLGKNI</sequence>
<accession>A0A1F8G4F9</accession>
<evidence type="ECO:0000313" key="2">
    <source>
        <dbReference type="Proteomes" id="UP000177478"/>
    </source>
</evidence>
<dbReference type="Proteomes" id="UP000177478">
    <property type="component" value="Unassembled WGS sequence"/>
</dbReference>
<dbReference type="AlphaFoldDB" id="A0A1F8G4F9"/>
<gene>
    <name evidence="1" type="ORF">A3F25_01310</name>
</gene>
<evidence type="ECO:0000313" key="1">
    <source>
        <dbReference type="EMBL" id="OGN20141.1"/>
    </source>
</evidence>
<organism evidence="1 2">
    <name type="scientific">Candidatus Yanofskybacteria bacterium RIFCSPHIGHO2_12_FULL_45_19b</name>
    <dbReference type="NCBI Taxonomy" id="1802689"/>
    <lineage>
        <taxon>Bacteria</taxon>
        <taxon>Candidatus Yanofskyibacteriota</taxon>
    </lineage>
</organism>
<name>A0A1F8G4F9_9BACT</name>
<comment type="caution">
    <text evidence="1">The sequence shown here is derived from an EMBL/GenBank/DDBJ whole genome shotgun (WGS) entry which is preliminary data.</text>
</comment>